<evidence type="ECO:0000256" key="3">
    <source>
        <dbReference type="ARBA" id="ARBA00022803"/>
    </source>
</evidence>
<dbReference type="EMBL" id="JTDY01001537">
    <property type="protein sequence ID" value="KOB73621.1"/>
    <property type="molecule type" value="Genomic_DNA"/>
</dbReference>
<sequence>TLPELVDVVPEARLNLAGYRLRNREPLEARALLEPLQPTSPLHYILRAVVALVGSSTSECDTIPGRQCMAASYFLAGHFEEVLVYLNSIKSFFVNDDTFNFNYAQAKVATGFYREAEECLLGIQDEAMRSCYTYLACLCRCHVMNKEAHLAWEICVKVRSRGVPSRHPRRGHAQLLHLPRLPVSLPRHEQGGSLSVGDLCEGTKPRSAFSASKTRPCAAAAANKNSGAADLREALALVRGPRAHPRAEQIVRPIAKWAQQNKINVKKAVPCVCSILTNGQKN</sequence>
<comment type="subcellular location">
    <subcellularLocation>
        <location evidence="1">Cell projection</location>
        <location evidence="1">Cilium</location>
    </subcellularLocation>
</comment>
<keyword evidence="3" id="KW-0802">TPR repeat</keyword>
<dbReference type="AlphaFoldDB" id="A0A0L7LEJ5"/>
<dbReference type="GO" id="GO:0030992">
    <property type="term" value="C:intraciliary transport particle B"/>
    <property type="evidence" value="ECO:0007669"/>
    <property type="project" value="TreeGrafter"/>
</dbReference>
<comment type="caution">
    <text evidence="5">The sequence shown here is derived from an EMBL/GenBank/DDBJ whole genome shotgun (WGS) entry which is preliminary data.</text>
</comment>
<evidence type="ECO:0000313" key="5">
    <source>
        <dbReference type="EMBL" id="KOB73621.1"/>
    </source>
</evidence>
<feature type="non-terminal residue" evidence="5">
    <location>
        <position position="1"/>
    </location>
</feature>
<dbReference type="GO" id="GO:0097546">
    <property type="term" value="C:ciliary base"/>
    <property type="evidence" value="ECO:0007669"/>
    <property type="project" value="TreeGrafter"/>
</dbReference>
<keyword evidence="6" id="KW-1185">Reference proteome</keyword>
<evidence type="ECO:0000256" key="2">
    <source>
        <dbReference type="ARBA" id="ARBA00022737"/>
    </source>
</evidence>
<organism evidence="5 6">
    <name type="scientific">Operophtera brumata</name>
    <name type="common">Winter moth</name>
    <name type="synonym">Phalaena brumata</name>
    <dbReference type="NCBI Taxonomy" id="104452"/>
    <lineage>
        <taxon>Eukaryota</taxon>
        <taxon>Metazoa</taxon>
        <taxon>Ecdysozoa</taxon>
        <taxon>Arthropoda</taxon>
        <taxon>Hexapoda</taxon>
        <taxon>Insecta</taxon>
        <taxon>Pterygota</taxon>
        <taxon>Neoptera</taxon>
        <taxon>Endopterygota</taxon>
        <taxon>Lepidoptera</taxon>
        <taxon>Glossata</taxon>
        <taxon>Ditrysia</taxon>
        <taxon>Geometroidea</taxon>
        <taxon>Geometridae</taxon>
        <taxon>Larentiinae</taxon>
        <taxon>Operophtera</taxon>
    </lineage>
</organism>
<dbReference type="GO" id="GO:0036064">
    <property type="term" value="C:ciliary basal body"/>
    <property type="evidence" value="ECO:0007669"/>
    <property type="project" value="TreeGrafter"/>
</dbReference>
<name>A0A0L7LEJ5_OPEBR</name>
<keyword evidence="4" id="KW-0966">Cell projection</keyword>
<accession>A0A0L7LEJ5</accession>
<dbReference type="InterPro" id="IPR030511">
    <property type="entry name" value="TTC26"/>
</dbReference>
<keyword evidence="2" id="KW-0677">Repeat</keyword>
<dbReference type="GO" id="GO:0035720">
    <property type="term" value="P:intraciliary anterograde transport"/>
    <property type="evidence" value="ECO:0007669"/>
    <property type="project" value="TreeGrafter"/>
</dbReference>
<evidence type="ECO:0000256" key="4">
    <source>
        <dbReference type="ARBA" id="ARBA00023273"/>
    </source>
</evidence>
<reference evidence="5 6" key="1">
    <citation type="journal article" date="2015" name="Genome Biol. Evol.">
        <title>The genome of winter moth (Operophtera brumata) provides a genomic perspective on sexual dimorphism and phenology.</title>
        <authorList>
            <person name="Derks M.F."/>
            <person name="Smit S."/>
            <person name="Salis L."/>
            <person name="Schijlen E."/>
            <person name="Bossers A."/>
            <person name="Mateman C."/>
            <person name="Pijl A.S."/>
            <person name="de Ridder D."/>
            <person name="Groenen M.A."/>
            <person name="Visser M.E."/>
            <person name="Megens H.J."/>
        </authorList>
    </citation>
    <scope>NUCLEOTIDE SEQUENCE [LARGE SCALE GENOMIC DNA]</scope>
    <source>
        <strain evidence="5">WM2013NL</strain>
        <tissue evidence="5">Head and thorax</tissue>
    </source>
</reference>
<proteinExistence type="predicted"/>
<evidence type="ECO:0000313" key="6">
    <source>
        <dbReference type="Proteomes" id="UP000037510"/>
    </source>
</evidence>
<dbReference type="STRING" id="104452.A0A0L7LEJ5"/>
<dbReference type="Proteomes" id="UP000037510">
    <property type="component" value="Unassembled WGS sequence"/>
</dbReference>
<evidence type="ECO:0000256" key="1">
    <source>
        <dbReference type="ARBA" id="ARBA00004138"/>
    </source>
</evidence>
<protein>
    <submittedName>
        <fullName evidence="5">Putative tetratricopeptide repeat protein</fullName>
    </submittedName>
</protein>
<dbReference type="GO" id="GO:0035735">
    <property type="term" value="P:intraciliary transport involved in cilium assembly"/>
    <property type="evidence" value="ECO:0007669"/>
    <property type="project" value="TreeGrafter"/>
</dbReference>
<dbReference type="PANTHER" id="PTHR14781">
    <property type="entry name" value="INTRAFLAGELLAR TRANSPORT PROTEIN 56"/>
    <property type="match status" value="1"/>
</dbReference>
<dbReference type="GO" id="GO:0120170">
    <property type="term" value="F:intraciliary transport particle B binding"/>
    <property type="evidence" value="ECO:0007669"/>
    <property type="project" value="TreeGrafter"/>
</dbReference>
<gene>
    <name evidence="5" type="ORF">OBRU01_10495</name>
</gene>
<dbReference type="PANTHER" id="PTHR14781:SF0">
    <property type="entry name" value="INTRAFLAGELLAR TRANSPORT PROTEIN 56"/>
    <property type="match status" value="1"/>
</dbReference>